<sequence length="59" mass="6630">MCVIETMGYSKENKLMYCSGCIIYRKTGKCEYLRYLESKVAVDLASDSVQEMSATDCGL</sequence>
<organism evidence="1 2">
    <name type="scientific">Methanolobus chelungpuianus</name>
    <dbReference type="NCBI Taxonomy" id="502115"/>
    <lineage>
        <taxon>Archaea</taxon>
        <taxon>Methanobacteriati</taxon>
        <taxon>Methanobacteriota</taxon>
        <taxon>Stenosarchaea group</taxon>
        <taxon>Methanomicrobia</taxon>
        <taxon>Methanosarcinales</taxon>
        <taxon>Methanosarcinaceae</taxon>
        <taxon>Methanolobus</taxon>
    </lineage>
</organism>
<reference evidence="1 2" key="1">
    <citation type="journal article" date="2011" name="Appl. Environ. Microbiol.">
        <title>Methanogenic archaea isolated from Taiwan's Chelungpu fault.</title>
        <authorList>
            <person name="Wu S.Y."/>
            <person name="Lai M.C."/>
        </authorList>
    </citation>
    <scope>NUCLEOTIDE SEQUENCE [LARGE SCALE GENOMIC DNA]</scope>
    <source>
        <strain evidence="1 2">St545Mb</strain>
    </source>
</reference>
<gene>
    <name evidence="1" type="ORF">PV02_08785</name>
</gene>
<keyword evidence="2" id="KW-1185">Reference proteome</keyword>
<evidence type="ECO:0000313" key="2">
    <source>
        <dbReference type="Proteomes" id="UP001206983"/>
    </source>
</evidence>
<proteinExistence type="predicted"/>
<comment type="caution">
    <text evidence="1">The sequence shown here is derived from an EMBL/GenBank/DDBJ whole genome shotgun (WGS) entry which is preliminary data.</text>
</comment>
<evidence type="ECO:0000313" key="1">
    <source>
        <dbReference type="EMBL" id="MCQ6963120.1"/>
    </source>
</evidence>
<name>A0AAE3HAR6_9EURY</name>
<protein>
    <submittedName>
        <fullName evidence="1">Uncharacterized protein</fullName>
    </submittedName>
</protein>
<dbReference type="Proteomes" id="UP001206983">
    <property type="component" value="Unassembled WGS sequence"/>
</dbReference>
<dbReference type="RefSeq" id="WP_256623018.1">
    <property type="nucleotide sequence ID" value="NZ_JTEO01000004.1"/>
</dbReference>
<dbReference type="EMBL" id="JTEO01000004">
    <property type="protein sequence ID" value="MCQ6963120.1"/>
    <property type="molecule type" value="Genomic_DNA"/>
</dbReference>
<dbReference type="AlphaFoldDB" id="A0AAE3HAR6"/>
<accession>A0AAE3HAR6</accession>